<dbReference type="HOGENOM" id="CLU_1814985_0_0_4"/>
<protein>
    <submittedName>
        <fullName evidence="2">Uncharacterized protein</fullName>
    </submittedName>
</protein>
<evidence type="ECO:0000313" key="2">
    <source>
        <dbReference type="EMBL" id="ACS22802.1"/>
    </source>
</evidence>
<name>C5D1N2_VARPS</name>
<dbReference type="KEGG" id="vap:Vapar_6239"/>
<keyword evidence="1" id="KW-1133">Transmembrane helix</keyword>
<reference evidence="2" key="1">
    <citation type="submission" date="2009-06" db="EMBL/GenBank/DDBJ databases">
        <title>Complete sequence of chromosome 2 of Variovorax paradoxus S110.</title>
        <authorList>
            <consortium name="US DOE Joint Genome Institute"/>
            <person name="Lucas S."/>
            <person name="Copeland A."/>
            <person name="Lapidus A."/>
            <person name="Glavina del Rio T."/>
            <person name="Tice H."/>
            <person name="Bruce D."/>
            <person name="Goodwin L."/>
            <person name="Pitluck S."/>
            <person name="Chertkov O."/>
            <person name="Brettin T."/>
            <person name="Detter J.C."/>
            <person name="Han C."/>
            <person name="Larimer F."/>
            <person name="Land M."/>
            <person name="Hauser L."/>
            <person name="Kyrpides N."/>
            <person name="Ovchinnikova G."/>
            <person name="Orwin P."/>
            <person name="Leadbetter J.R."/>
            <person name="Spain J.C."/>
            <person name="Han J.I."/>
        </authorList>
    </citation>
    <scope>NUCLEOTIDE SEQUENCE</scope>
    <source>
        <strain evidence="2">S110</strain>
    </source>
</reference>
<keyword evidence="1" id="KW-0812">Transmembrane</keyword>
<evidence type="ECO:0000256" key="1">
    <source>
        <dbReference type="SAM" id="Phobius"/>
    </source>
</evidence>
<keyword evidence="1" id="KW-0472">Membrane</keyword>
<feature type="transmembrane region" description="Helical" evidence="1">
    <location>
        <begin position="21"/>
        <end position="54"/>
    </location>
</feature>
<gene>
    <name evidence="2" type="ordered locus">Vapar_6239</name>
</gene>
<dbReference type="EMBL" id="CP001636">
    <property type="protein sequence ID" value="ACS22802.1"/>
    <property type="molecule type" value="Genomic_DNA"/>
</dbReference>
<accession>C5D1N2</accession>
<sequence>MIYRLSAAYLSRLESERNSKLFYGYAIASAICAISIWQFGLLAALIGAAAFVVAAVYHQKLNQFHVLKVAAARHIEVEVLAHQLVYRSAVGEQRIRLDQLQSVEQSSKFEPIKLVLAGAPPLMLDGLHDADKLVEELAAYVR</sequence>
<proteinExistence type="predicted"/>
<dbReference type="AlphaFoldDB" id="C5D1N2"/>
<organism evidence="2">
    <name type="scientific">Variovorax paradoxus (strain S110)</name>
    <dbReference type="NCBI Taxonomy" id="543728"/>
    <lineage>
        <taxon>Bacteria</taxon>
        <taxon>Pseudomonadati</taxon>
        <taxon>Pseudomonadota</taxon>
        <taxon>Betaproteobacteria</taxon>
        <taxon>Burkholderiales</taxon>
        <taxon>Comamonadaceae</taxon>
        <taxon>Variovorax</taxon>
    </lineage>
</organism>